<dbReference type="Proteomes" id="UP000054928">
    <property type="component" value="Unassembled WGS sequence"/>
</dbReference>
<organism evidence="1 2">
    <name type="scientific">Plasmopara halstedii</name>
    <name type="common">Downy mildew of sunflower</name>
    <dbReference type="NCBI Taxonomy" id="4781"/>
    <lineage>
        <taxon>Eukaryota</taxon>
        <taxon>Sar</taxon>
        <taxon>Stramenopiles</taxon>
        <taxon>Oomycota</taxon>
        <taxon>Peronosporomycetes</taxon>
        <taxon>Peronosporales</taxon>
        <taxon>Peronosporaceae</taxon>
        <taxon>Plasmopara</taxon>
    </lineage>
</organism>
<evidence type="ECO:0000313" key="1">
    <source>
        <dbReference type="EMBL" id="CEG41441.1"/>
    </source>
</evidence>
<accession>A0A0P1AJP1</accession>
<dbReference type="GeneID" id="36406843"/>
<dbReference type="AlphaFoldDB" id="A0A0P1AJP1"/>
<dbReference type="EMBL" id="CCYD01000553">
    <property type="protein sequence ID" value="CEG41441.1"/>
    <property type="molecule type" value="Genomic_DNA"/>
</dbReference>
<sequence>MHKQQTDAAHPPAYPRLFTLDDAICRRLSAFGFSKTALRVVKQFIPTICEERLSCIEVLTIVTDCF</sequence>
<protein>
    <submittedName>
        <fullName evidence="1">Uncharacterized protein</fullName>
    </submittedName>
</protein>
<proteinExistence type="predicted"/>
<reference evidence="2" key="1">
    <citation type="submission" date="2014-09" db="EMBL/GenBank/DDBJ databases">
        <authorList>
            <person name="Sharma Rahul"/>
            <person name="Thines Marco"/>
        </authorList>
    </citation>
    <scope>NUCLEOTIDE SEQUENCE [LARGE SCALE GENOMIC DNA]</scope>
</reference>
<name>A0A0P1AJP1_PLAHL</name>
<dbReference type="RefSeq" id="XP_024577810.1">
    <property type="nucleotide sequence ID" value="XM_024727210.1"/>
</dbReference>
<evidence type="ECO:0000313" key="2">
    <source>
        <dbReference type="Proteomes" id="UP000054928"/>
    </source>
</evidence>
<keyword evidence="2" id="KW-1185">Reference proteome</keyword>